<dbReference type="OrthoDB" id="72471at2"/>
<keyword evidence="2" id="KW-1185">Reference proteome</keyword>
<dbReference type="EMBL" id="RAXV01000003">
    <property type="protein sequence ID" value="RKG33755.1"/>
    <property type="molecule type" value="Genomic_DNA"/>
</dbReference>
<organism evidence="1 2">
    <name type="scientific">Acinetobacter tianfuensis</name>
    <dbReference type="NCBI Taxonomy" id="2419603"/>
    <lineage>
        <taxon>Bacteria</taxon>
        <taxon>Pseudomonadati</taxon>
        <taxon>Pseudomonadota</taxon>
        <taxon>Gammaproteobacteria</taxon>
        <taxon>Moraxellales</taxon>
        <taxon>Moraxellaceae</taxon>
        <taxon>Acinetobacter</taxon>
    </lineage>
</organism>
<comment type="caution">
    <text evidence="1">The sequence shown here is derived from an EMBL/GenBank/DDBJ whole genome shotgun (WGS) entry which is preliminary data.</text>
</comment>
<evidence type="ECO:0000313" key="2">
    <source>
        <dbReference type="Proteomes" id="UP000282388"/>
    </source>
</evidence>
<protein>
    <recommendedName>
        <fullName evidence="3">Morphogenetic protein</fullName>
    </recommendedName>
</protein>
<dbReference type="AlphaFoldDB" id="A0A3A8EGR3"/>
<dbReference type="Proteomes" id="UP000282388">
    <property type="component" value="Unassembled WGS sequence"/>
</dbReference>
<sequence>MKERPILFSAPMVSAILEGRKTQTRRVLKEQPPLTNKEIMPLYTMEPEPKVTEVTMHEVMENEMPFPSSVSRHKCPYGKIGDRLWVRETFRLFDSDECPHSDFPCGCPSWGTPLYRASHDCLDGGKWTPSIHMPRWVSRILLEITNVHVEQLQDISESDCLKEGVGSPILRDCKKPKFMQLWESINGTGSWNKNPWVWVVEFKIIQGGAA</sequence>
<evidence type="ECO:0008006" key="3">
    <source>
        <dbReference type="Google" id="ProtNLM"/>
    </source>
</evidence>
<accession>A0A3A8EGR3</accession>
<dbReference type="RefSeq" id="WP_120401412.1">
    <property type="nucleotide sequence ID" value="NZ_RAXV01000003.1"/>
</dbReference>
<evidence type="ECO:0000313" key="1">
    <source>
        <dbReference type="EMBL" id="RKG33755.1"/>
    </source>
</evidence>
<name>A0A3A8EGR3_9GAMM</name>
<proteinExistence type="predicted"/>
<gene>
    <name evidence="1" type="ORF">D7V32_02860</name>
</gene>
<reference evidence="1 2" key="1">
    <citation type="submission" date="2018-09" db="EMBL/GenBank/DDBJ databases">
        <title>The draft genome of Acinetobacter spp. strains.</title>
        <authorList>
            <person name="Qin J."/>
            <person name="Feng Y."/>
            <person name="Zong Z."/>
        </authorList>
    </citation>
    <scope>NUCLEOTIDE SEQUENCE [LARGE SCALE GENOMIC DNA]</scope>
    <source>
        <strain evidence="1 2">WCHAc060012</strain>
    </source>
</reference>